<comment type="subcellular location">
    <subcellularLocation>
        <location evidence="1">Membrane</location>
        <topology evidence="1">Multi-pass membrane protein</topology>
    </subcellularLocation>
</comment>
<feature type="transmembrane region" description="Helical" evidence="5">
    <location>
        <begin position="38"/>
        <end position="59"/>
    </location>
</feature>
<feature type="transmembrane region" description="Helical" evidence="5">
    <location>
        <begin position="194"/>
        <end position="218"/>
    </location>
</feature>
<proteinExistence type="predicted"/>
<feature type="transmembrane region" description="Helical" evidence="5">
    <location>
        <begin position="79"/>
        <end position="97"/>
    </location>
</feature>
<keyword evidence="4 5" id="KW-0472">Membrane</keyword>
<evidence type="ECO:0000256" key="3">
    <source>
        <dbReference type="ARBA" id="ARBA00022989"/>
    </source>
</evidence>
<dbReference type="Pfam" id="PF03741">
    <property type="entry name" value="TerC"/>
    <property type="match status" value="1"/>
</dbReference>
<dbReference type="GO" id="GO:0016020">
    <property type="term" value="C:membrane"/>
    <property type="evidence" value="ECO:0007669"/>
    <property type="project" value="UniProtKB-SubCell"/>
</dbReference>
<dbReference type="AlphaFoldDB" id="A0A6J7RIF2"/>
<feature type="transmembrane region" description="Helical" evidence="5">
    <location>
        <begin position="104"/>
        <end position="125"/>
    </location>
</feature>
<name>A0A6J7RIF2_9ZZZZ</name>
<evidence type="ECO:0000256" key="5">
    <source>
        <dbReference type="SAM" id="Phobius"/>
    </source>
</evidence>
<accession>A0A6J7RIF2</accession>
<dbReference type="PANTHER" id="PTHR30238">
    <property type="entry name" value="MEMBRANE BOUND PREDICTED REDOX MODULATOR"/>
    <property type="match status" value="1"/>
</dbReference>
<evidence type="ECO:0000256" key="1">
    <source>
        <dbReference type="ARBA" id="ARBA00004141"/>
    </source>
</evidence>
<dbReference type="InterPro" id="IPR022369">
    <property type="entry name" value="Integral_membrane_TerC_rswitch"/>
</dbReference>
<dbReference type="EMBL" id="CAFBPQ010000038">
    <property type="protein sequence ID" value="CAB5028557.1"/>
    <property type="molecule type" value="Genomic_DNA"/>
</dbReference>
<dbReference type="InterPro" id="IPR005496">
    <property type="entry name" value="Integral_membrane_TerC"/>
</dbReference>
<evidence type="ECO:0000256" key="2">
    <source>
        <dbReference type="ARBA" id="ARBA00022692"/>
    </source>
</evidence>
<feature type="transmembrane region" description="Helical" evidence="5">
    <location>
        <begin position="6"/>
        <end position="26"/>
    </location>
</feature>
<dbReference type="NCBIfam" id="TIGR03718">
    <property type="entry name" value="R_switched_Alx"/>
    <property type="match status" value="1"/>
</dbReference>
<evidence type="ECO:0000313" key="6">
    <source>
        <dbReference type="EMBL" id="CAB5028557.1"/>
    </source>
</evidence>
<protein>
    <submittedName>
        <fullName evidence="6">Unannotated protein</fullName>
    </submittedName>
</protein>
<gene>
    <name evidence="6" type="ORF">UFOPK4121_01142</name>
</gene>
<dbReference type="PANTHER" id="PTHR30238:SF0">
    <property type="entry name" value="THYLAKOID MEMBRANE PROTEIN TERC, CHLOROPLASTIC"/>
    <property type="match status" value="1"/>
</dbReference>
<keyword evidence="3 5" id="KW-1133">Transmembrane helix</keyword>
<feature type="transmembrane region" description="Helical" evidence="5">
    <location>
        <begin position="251"/>
        <end position="271"/>
    </location>
</feature>
<organism evidence="6">
    <name type="scientific">freshwater metagenome</name>
    <dbReference type="NCBI Taxonomy" id="449393"/>
    <lineage>
        <taxon>unclassified sequences</taxon>
        <taxon>metagenomes</taxon>
        <taxon>ecological metagenomes</taxon>
    </lineage>
</organism>
<feature type="transmembrane region" description="Helical" evidence="5">
    <location>
        <begin position="224"/>
        <end position="244"/>
    </location>
</feature>
<reference evidence="6" key="1">
    <citation type="submission" date="2020-05" db="EMBL/GenBank/DDBJ databases">
        <authorList>
            <person name="Chiriac C."/>
            <person name="Salcher M."/>
            <person name="Ghai R."/>
            <person name="Kavagutti S V."/>
        </authorList>
    </citation>
    <scope>NUCLEOTIDE SEQUENCE</scope>
</reference>
<feature type="transmembrane region" description="Helical" evidence="5">
    <location>
        <begin position="131"/>
        <end position="149"/>
    </location>
</feature>
<sequence length="305" mass="33670">MDASIWLWAGVIGFIVVMLLIDLLIFQREAHEVSMSEAIKWSCFWVFCGLAFGGIVFLIGGSKPAGEYMAGYLIEKSLSIDNIFIFALILSYFAVPLKYQHRVLFFGVLGALVLRAIFIVLGSAILENFAWAIYFFGALLVVTGLKLAVQKETEVHPERNLILRLVRRISPMTPDYRGEAFVVKEAGKWIATPLLAVLIVIETTDVVFAIDSIPAIFAITQDTFIVFTSNAFAILGLRALYFVFAGAMGRFVYLKIGLAVILVFVGIKMLISDLYHIPIGLSLGFIATALTVSIVASLRATREVK</sequence>
<feature type="transmembrane region" description="Helical" evidence="5">
    <location>
        <begin position="277"/>
        <end position="298"/>
    </location>
</feature>
<evidence type="ECO:0000256" key="4">
    <source>
        <dbReference type="ARBA" id="ARBA00023136"/>
    </source>
</evidence>
<keyword evidence="2 5" id="KW-0812">Transmembrane</keyword>